<comment type="caution">
    <text evidence="1">The sequence shown here is derived from an EMBL/GenBank/DDBJ whole genome shotgun (WGS) entry which is preliminary data.</text>
</comment>
<reference evidence="1" key="1">
    <citation type="submission" date="2018-11" db="EMBL/GenBank/DDBJ databases">
        <authorList>
            <person name="Alioto T."/>
            <person name="Alioto T."/>
        </authorList>
    </citation>
    <scope>NUCLEOTIDE SEQUENCE</scope>
</reference>
<protein>
    <submittedName>
        <fullName evidence="1">Uncharacterized protein</fullName>
    </submittedName>
</protein>
<keyword evidence="2" id="KW-1185">Reference proteome</keyword>
<proteinExistence type="predicted"/>
<accession>A0A8B6ECJ4</accession>
<evidence type="ECO:0000313" key="2">
    <source>
        <dbReference type="Proteomes" id="UP000596742"/>
    </source>
</evidence>
<sequence length="132" mass="15207">MSKKSFDPYKFRKQNKIQTGLGLYERFRGSYLIPVNPNSTQTESTLIQNKQVAPVEADAERAESELKENNINDNNYPWKAYLKTILSSGNDEQNSQLQSQLFMKDDDPRNPLSLNSGYVSRYESAKNQEYLS</sequence>
<dbReference type="Proteomes" id="UP000596742">
    <property type="component" value="Unassembled WGS sequence"/>
</dbReference>
<name>A0A8B6ECJ4_MYTGA</name>
<organism evidence="1 2">
    <name type="scientific">Mytilus galloprovincialis</name>
    <name type="common">Mediterranean mussel</name>
    <dbReference type="NCBI Taxonomy" id="29158"/>
    <lineage>
        <taxon>Eukaryota</taxon>
        <taxon>Metazoa</taxon>
        <taxon>Spiralia</taxon>
        <taxon>Lophotrochozoa</taxon>
        <taxon>Mollusca</taxon>
        <taxon>Bivalvia</taxon>
        <taxon>Autobranchia</taxon>
        <taxon>Pteriomorphia</taxon>
        <taxon>Mytilida</taxon>
        <taxon>Mytiloidea</taxon>
        <taxon>Mytilidae</taxon>
        <taxon>Mytilinae</taxon>
        <taxon>Mytilus</taxon>
    </lineage>
</organism>
<evidence type="ECO:0000313" key="1">
    <source>
        <dbReference type="EMBL" id="VDI32582.1"/>
    </source>
</evidence>
<dbReference type="AlphaFoldDB" id="A0A8B6ECJ4"/>
<gene>
    <name evidence="1" type="ORF">MGAL_10B024810</name>
</gene>
<dbReference type="OrthoDB" id="6199170at2759"/>
<dbReference type="EMBL" id="UYJE01004932">
    <property type="protein sequence ID" value="VDI32582.1"/>
    <property type="molecule type" value="Genomic_DNA"/>
</dbReference>